<proteinExistence type="predicted"/>
<dbReference type="Proteomes" id="UP000515908">
    <property type="component" value="Chromosome 18"/>
</dbReference>
<accession>A0A7G2CL95</accession>
<name>A0A7G2CL95_9TRYP</name>
<protein>
    <submittedName>
        <fullName evidence="1">Uncharacterized protein</fullName>
    </submittedName>
</protein>
<dbReference type="EMBL" id="LR877162">
    <property type="protein sequence ID" value="CAD2220628.1"/>
    <property type="molecule type" value="Genomic_DNA"/>
</dbReference>
<evidence type="ECO:0000313" key="2">
    <source>
        <dbReference type="Proteomes" id="UP000515908"/>
    </source>
</evidence>
<gene>
    <name evidence="1" type="ORF">ADEAN_000815000</name>
</gene>
<keyword evidence="2" id="KW-1185">Reference proteome</keyword>
<evidence type="ECO:0000313" key="1">
    <source>
        <dbReference type="EMBL" id="CAD2220628.1"/>
    </source>
</evidence>
<dbReference type="AlphaFoldDB" id="A0A7G2CL95"/>
<dbReference type="VEuPathDB" id="TriTrypDB:ADEAN_000815000"/>
<organism evidence="1 2">
    <name type="scientific">Angomonas deanei</name>
    <dbReference type="NCBI Taxonomy" id="59799"/>
    <lineage>
        <taxon>Eukaryota</taxon>
        <taxon>Discoba</taxon>
        <taxon>Euglenozoa</taxon>
        <taxon>Kinetoplastea</taxon>
        <taxon>Metakinetoplastina</taxon>
        <taxon>Trypanosomatida</taxon>
        <taxon>Trypanosomatidae</taxon>
        <taxon>Strigomonadinae</taxon>
        <taxon>Angomonas</taxon>
    </lineage>
</organism>
<sequence length="283" mass="33971">MFPGLLQEEENENNNNVHHRSGLHWCLLPEEKEEYCCQPRHSSSHCRICHPFTDTVREEEYIWKTNSTLLLLLQEYIHGRQNRVNLSEFKSDLINKLSLYFVENNDYRNLEEYKRKAKALLFAYLKDYNNKSDYFDDYKQKTAEKRNEKILQLIGKKTAFSKKGKQNNNNHNNNQTVELSEEEVHTTLIEVLHSVGCSFRLPPRNIIYEYYKNKLENNDNNNNNTIHYTLEVYFSPPPILPSVMPTKYYHGIMADYHKRRFCKRENRHNPSRVKEEETERLLF</sequence>
<reference evidence="1 2" key="1">
    <citation type="submission" date="2020-08" db="EMBL/GenBank/DDBJ databases">
        <authorList>
            <person name="Newling K."/>
            <person name="Davey J."/>
            <person name="Forrester S."/>
        </authorList>
    </citation>
    <scope>NUCLEOTIDE SEQUENCE [LARGE SCALE GENOMIC DNA]</scope>
    <source>
        <strain evidence="2">Crithidia deanei Carvalho (ATCC PRA-265)</strain>
    </source>
</reference>